<dbReference type="CDD" id="cd00156">
    <property type="entry name" value="REC"/>
    <property type="match status" value="1"/>
</dbReference>
<proteinExistence type="predicted"/>
<feature type="coiled-coil region" evidence="13">
    <location>
        <begin position="255"/>
        <end position="303"/>
    </location>
</feature>
<comment type="subcellular location">
    <subcellularLocation>
        <location evidence="2">Cell membrane</location>
    </subcellularLocation>
</comment>
<dbReference type="AlphaFoldDB" id="A0A0S6VQ47"/>
<evidence type="ECO:0000256" key="10">
    <source>
        <dbReference type="ARBA" id="ARBA00023012"/>
    </source>
</evidence>
<keyword evidence="6" id="KW-0808">Transferase</keyword>
<dbReference type="InterPro" id="IPR011006">
    <property type="entry name" value="CheY-like_superfamily"/>
</dbReference>
<comment type="catalytic activity">
    <reaction evidence="1">
        <text>ATP + protein L-histidine = ADP + protein N-phospho-L-histidine.</text>
        <dbReference type="EC" id="2.7.13.3"/>
    </reaction>
</comment>
<evidence type="ECO:0000313" key="16">
    <source>
        <dbReference type="EMBL" id="GAK49152.1"/>
    </source>
</evidence>
<dbReference type="PANTHER" id="PTHR43047">
    <property type="entry name" value="TWO-COMPONENT HISTIDINE PROTEIN KINASE"/>
    <property type="match status" value="1"/>
</dbReference>
<dbReference type="InterPro" id="IPR003661">
    <property type="entry name" value="HisK_dim/P_dom"/>
</dbReference>
<gene>
    <name evidence="16" type="ORF">U14_00370</name>
</gene>
<keyword evidence="11" id="KW-0472">Membrane</keyword>
<evidence type="ECO:0000259" key="15">
    <source>
        <dbReference type="PROSITE" id="PS50110"/>
    </source>
</evidence>
<reference evidence="16" key="1">
    <citation type="journal article" date="2015" name="PeerJ">
        <title>First genomic representation of candidate bacterial phylum KSB3 points to enhanced environmental sensing as a trigger of wastewater bulking.</title>
        <authorList>
            <person name="Sekiguchi Y."/>
            <person name="Ohashi A."/>
            <person name="Parks D.H."/>
            <person name="Yamauchi T."/>
            <person name="Tyson G.W."/>
            <person name="Hugenholtz P."/>
        </authorList>
    </citation>
    <scope>NUCLEOTIDE SEQUENCE [LARGE SCALE GENOMIC DNA]</scope>
</reference>
<dbReference type="CDD" id="cd00082">
    <property type="entry name" value="HisKA"/>
    <property type="match status" value="1"/>
</dbReference>
<evidence type="ECO:0000256" key="9">
    <source>
        <dbReference type="ARBA" id="ARBA00022840"/>
    </source>
</evidence>
<dbReference type="PRINTS" id="PR00344">
    <property type="entry name" value="BCTRLSENSOR"/>
</dbReference>
<name>A0A0S6VQ47_9BACT</name>
<dbReference type="Pfam" id="PF00072">
    <property type="entry name" value="Response_reg"/>
    <property type="match status" value="2"/>
</dbReference>
<evidence type="ECO:0000256" key="2">
    <source>
        <dbReference type="ARBA" id="ARBA00004236"/>
    </source>
</evidence>
<keyword evidence="8 16" id="KW-0418">Kinase</keyword>
<keyword evidence="4" id="KW-1003">Cell membrane</keyword>
<dbReference type="SMART" id="SM00448">
    <property type="entry name" value="REC"/>
    <property type="match status" value="2"/>
</dbReference>
<feature type="modified residue" description="4-aspartylphosphate" evidence="12">
    <location>
        <position position="52"/>
    </location>
</feature>
<feature type="domain" description="Response regulatory" evidence="15">
    <location>
        <begin position="138"/>
        <end position="253"/>
    </location>
</feature>
<evidence type="ECO:0000256" key="7">
    <source>
        <dbReference type="ARBA" id="ARBA00022741"/>
    </source>
</evidence>
<dbReference type="CDD" id="cd16922">
    <property type="entry name" value="HATPase_EvgS-ArcB-TorS-like"/>
    <property type="match status" value="1"/>
</dbReference>
<protein>
    <recommendedName>
        <fullName evidence="3">histidine kinase</fullName>
        <ecNumber evidence="3">2.7.13.3</ecNumber>
    </recommendedName>
</protein>
<evidence type="ECO:0000256" key="11">
    <source>
        <dbReference type="ARBA" id="ARBA00023136"/>
    </source>
</evidence>
<dbReference type="EC" id="2.7.13.3" evidence="3"/>
<dbReference type="InterPro" id="IPR036890">
    <property type="entry name" value="HATPase_C_sf"/>
</dbReference>
<dbReference type="HOGENOM" id="CLU_000445_114_72_0"/>
<evidence type="ECO:0000256" key="6">
    <source>
        <dbReference type="ARBA" id="ARBA00022679"/>
    </source>
</evidence>
<evidence type="ECO:0000313" key="17">
    <source>
        <dbReference type="Proteomes" id="UP000030700"/>
    </source>
</evidence>
<dbReference type="GO" id="GO:0009927">
    <property type="term" value="F:histidine phosphotransfer kinase activity"/>
    <property type="evidence" value="ECO:0007669"/>
    <property type="project" value="TreeGrafter"/>
</dbReference>
<dbReference type="SMART" id="SM00388">
    <property type="entry name" value="HisKA"/>
    <property type="match status" value="1"/>
</dbReference>
<keyword evidence="5 12" id="KW-0597">Phosphoprotein</keyword>
<keyword evidence="9" id="KW-0067">ATP-binding</keyword>
<evidence type="ECO:0000256" key="1">
    <source>
        <dbReference type="ARBA" id="ARBA00000085"/>
    </source>
</evidence>
<dbReference type="PANTHER" id="PTHR43047:SF72">
    <property type="entry name" value="OSMOSENSING HISTIDINE PROTEIN KINASE SLN1"/>
    <property type="match status" value="1"/>
</dbReference>
<evidence type="ECO:0000256" key="5">
    <source>
        <dbReference type="ARBA" id="ARBA00022553"/>
    </source>
</evidence>
<dbReference type="InterPro" id="IPR003594">
    <property type="entry name" value="HATPase_dom"/>
</dbReference>
<evidence type="ECO:0000259" key="14">
    <source>
        <dbReference type="PROSITE" id="PS50109"/>
    </source>
</evidence>
<dbReference type="SUPFAM" id="SSF52172">
    <property type="entry name" value="CheY-like"/>
    <property type="match status" value="2"/>
</dbReference>
<dbReference type="InterPro" id="IPR004358">
    <property type="entry name" value="Sig_transdc_His_kin-like_C"/>
</dbReference>
<evidence type="ECO:0000256" key="13">
    <source>
        <dbReference type="SAM" id="Coils"/>
    </source>
</evidence>
<dbReference type="SUPFAM" id="SSF47384">
    <property type="entry name" value="Homodimeric domain of signal transducing histidine kinase"/>
    <property type="match status" value="1"/>
</dbReference>
<dbReference type="GO" id="GO:0005524">
    <property type="term" value="F:ATP binding"/>
    <property type="evidence" value="ECO:0007669"/>
    <property type="project" value="UniProtKB-KW"/>
</dbReference>
<dbReference type="Gene3D" id="3.40.50.2300">
    <property type="match status" value="2"/>
</dbReference>
<dbReference type="SMART" id="SM00387">
    <property type="entry name" value="HATPase_c"/>
    <property type="match status" value="1"/>
</dbReference>
<keyword evidence="7" id="KW-0547">Nucleotide-binding</keyword>
<evidence type="ECO:0000256" key="4">
    <source>
        <dbReference type="ARBA" id="ARBA00022475"/>
    </source>
</evidence>
<keyword evidence="17" id="KW-1185">Reference proteome</keyword>
<sequence>MGNIFLIYNDQQFSEPLAQYLTEQGYHVFQIQSLETLEESLETQFPDVIILDALLQKMNGFELCQTLKEHPQYKRIPIIMTSAIYLSEKERAHGIRFGEATYPILADRWLMKPIAPAEIAKHIAYLLGKETEPPYVPTIFIVDDERDIRELLRTTLERRNYRPLEFSTGQTCLDALASGIPPDVILLDYKLPDISGMIVLNRIREQFPDIGVVLMTAYGDEDLAIHAIEEDVDAYIRKPFLIEPMLMLITQTLERSNIKQERTRLIAQLRESNHEVMKHYAMLEHANRRLRELDQLKSEFLANVGHELRTPLNSIIGFTELLLQGYSGPLNNNQCRQLSMVLNSGNHLLRVLNDVIEVAMLNAGQVVLTHDIVPISAVVQEVLQELRKKIEQKQLRTQQRFDDELPDGYSSREKIKLILYNLIDNAIKFSSSGTITIAACTALRCPPGDIRRAHPPEHVTTKGDYLVLSVQDEGIGIREENFDILFDEFRQVDGSLTREYNGTGLGLAISKKLIDLYGGKIWLESRIGVGSTFYFTIPIKDESESK</sequence>
<dbReference type="FunFam" id="3.30.565.10:FF:000023">
    <property type="entry name" value="PAS domain-containing sensor histidine kinase"/>
    <property type="match status" value="1"/>
</dbReference>
<feature type="modified residue" description="4-aspartylphosphate" evidence="12">
    <location>
        <position position="188"/>
    </location>
</feature>
<organism evidence="16">
    <name type="scientific">Candidatus Moduliflexus flocculans</name>
    <dbReference type="NCBI Taxonomy" id="1499966"/>
    <lineage>
        <taxon>Bacteria</taxon>
        <taxon>Candidatus Moduliflexota</taxon>
        <taxon>Candidatus Moduliflexia</taxon>
        <taxon>Candidatus Moduliflexales</taxon>
        <taxon>Candidatus Moduliflexaceae</taxon>
    </lineage>
</organism>
<feature type="domain" description="Response regulatory" evidence="15">
    <location>
        <begin position="3"/>
        <end position="127"/>
    </location>
</feature>
<dbReference type="EMBL" id="DF820455">
    <property type="protein sequence ID" value="GAK49152.1"/>
    <property type="molecule type" value="Genomic_DNA"/>
</dbReference>
<evidence type="ECO:0000256" key="12">
    <source>
        <dbReference type="PROSITE-ProRule" id="PRU00169"/>
    </source>
</evidence>
<dbReference type="InterPro" id="IPR005467">
    <property type="entry name" value="His_kinase_dom"/>
</dbReference>
<keyword evidence="13" id="KW-0175">Coiled coil</keyword>
<dbReference type="PROSITE" id="PS50110">
    <property type="entry name" value="RESPONSE_REGULATORY"/>
    <property type="match status" value="2"/>
</dbReference>
<evidence type="ECO:0000256" key="3">
    <source>
        <dbReference type="ARBA" id="ARBA00012438"/>
    </source>
</evidence>
<dbReference type="PROSITE" id="PS50109">
    <property type="entry name" value="HIS_KIN"/>
    <property type="match status" value="1"/>
</dbReference>
<evidence type="ECO:0000256" key="8">
    <source>
        <dbReference type="ARBA" id="ARBA00022777"/>
    </source>
</evidence>
<dbReference type="SUPFAM" id="SSF55874">
    <property type="entry name" value="ATPase domain of HSP90 chaperone/DNA topoisomerase II/histidine kinase"/>
    <property type="match status" value="1"/>
</dbReference>
<dbReference type="Proteomes" id="UP000030700">
    <property type="component" value="Unassembled WGS sequence"/>
</dbReference>
<dbReference type="GO" id="GO:0000155">
    <property type="term" value="F:phosphorelay sensor kinase activity"/>
    <property type="evidence" value="ECO:0007669"/>
    <property type="project" value="InterPro"/>
</dbReference>
<accession>A0A0S6VQ47</accession>
<dbReference type="Gene3D" id="1.10.287.130">
    <property type="match status" value="1"/>
</dbReference>
<dbReference type="Pfam" id="PF00512">
    <property type="entry name" value="HisKA"/>
    <property type="match status" value="1"/>
</dbReference>
<keyword evidence="10" id="KW-0902">Two-component regulatory system</keyword>
<dbReference type="InterPro" id="IPR036097">
    <property type="entry name" value="HisK_dim/P_sf"/>
</dbReference>
<dbReference type="STRING" id="1499966.U14_00370"/>
<feature type="domain" description="Histidine kinase" evidence="14">
    <location>
        <begin position="303"/>
        <end position="541"/>
    </location>
</feature>
<dbReference type="InterPro" id="IPR001789">
    <property type="entry name" value="Sig_transdc_resp-reg_receiver"/>
</dbReference>
<dbReference type="Gene3D" id="3.30.565.10">
    <property type="entry name" value="Histidine kinase-like ATPase, C-terminal domain"/>
    <property type="match status" value="1"/>
</dbReference>
<dbReference type="Pfam" id="PF02518">
    <property type="entry name" value="HATPase_c"/>
    <property type="match status" value="1"/>
</dbReference>
<dbReference type="GO" id="GO:0005886">
    <property type="term" value="C:plasma membrane"/>
    <property type="evidence" value="ECO:0007669"/>
    <property type="project" value="UniProtKB-SubCell"/>
</dbReference>